<dbReference type="EMBL" id="FWXV01000006">
    <property type="protein sequence ID" value="SMD20980.1"/>
    <property type="molecule type" value="Genomic_DNA"/>
</dbReference>
<keyword evidence="2" id="KW-1185">Reference proteome</keyword>
<sequence length="85" mass="9604">MAEEVLQGLADRARETAPRTFCVYGVRHDRMGDESDTFMAWGLEFSNPPRAVLLHRDGTVWMSDSATRALNSHQIGAEARLLWLD</sequence>
<dbReference type="Proteomes" id="UP000192674">
    <property type="component" value="Unassembled WGS sequence"/>
</dbReference>
<gene>
    <name evidence="1" type="ORF">SAMN05661093_06660</name>
</gene>
<dbReference type="RefSeq" id="WP_143446754.1">
    <property type="nucleotide sequence ID" value="NZ_FWXV01000006.1"/>
</dbReference>
<organism evidence="1 2">
    <name type="scientific">Kibdelosporangium aridum</name>
    <dbReference type="NCBI Taxonomy" id="2030"/>
    <lineage>
        <taxon>Bacteria</taxon>
        <taxon>Bacillati</taxon>
        <taxon>Actinomycetota</taxon>
        <taxon>Actinomycetes</taxon>
        <taxon>Pseudonocardiales</taxon>
        <taxon>Pseudonocardiaceae</taxon>
        <taxon>Kibdelosporangium</taxon>
    </lineage>
</organism>
<evidence type="ECO:0000313" key="2">
    <source>
        <dbReference type="Proteomes" id="UP000192674"/>
    </source>
</evidence>
<evidence type="ECO:0000313" key="1">
    <source>
        <dbReference type="EMBL" id="SMD20980.1"/>
    </source>
</evidence>
<dbReference type="OrthoDB" id="3692212at2"/>
<proteinExistence type="predicted"/>
<reference evidence="1 2" key="1">
    <citation type="submission" date="2017-04" db="EMBL/GenBank/DDBJ databases">
        <authorList>
            <person name="Afonso C.L."/>
            <person name="Miller P.J."/>
            <person name="Scott M.A."/>
            <person name="Spackman E."/>
            <person name="Goraichik I."/>
            <person name="Dimitrov K.M."/>
            <person name="Suarez D.L."/>
            <person name="Swayne D.E."/>
        </authorList>
    </citation>
    <scope>NUCLEOTIDE SEQUENCE [LARGE SCALE GENOMIC DNA]</scope>
    <source>
        <strain evidence="1 2">DSM 43828</strain>
    </source>
</reference>
<accession>A0A1Y5XX84</accession>
<protein>
    <submittedName>
        <fullName evidence="1">Uncharacterized protein</fullName>
    </submittedName>
</protein>
<name>A0A1Y5XX84_KIBAR</name>
<dbReference type="AlphaFoldDB" id="A0A1Y5XX84"/>